<proteinExistence type="predicted"/>
<organism evidence="1">
    <name type="scientific">marine sediment metagenome</name>
    <dbReference type="NCBI Taxonomy" id="412755"/>
    <lineage>
        <taxon>unclassified sequences</taxon>
        <taxon>metagenomes</taxon>
        <taxon>ecological metagenomes</taxon>
    </lineage>
</organism>
<reference evidence="1" key="1">
    <citation type="journal article" date="2015" name="Nature">
        <title>Complex archaea that bridge the gap between prokaryotes and eukaryotes.</title>
        <authorList>
            <person name="Spang A."/>
            <person name="Saw J.H."/>
            <person name="Jorgensen S.L."/>
            <person name="Zaremba-Niedzwiedzka K."/>
            <person name="Martijn J."/>
            <person name="Lind A.E."/>
            <person name="van Eijk R."/>
            <person name="Schleper C."/>
            <person name="Guy L."/>
            <person name="Ettema T.J."/>
        </authorList>
    </citation>
    <scope>NUCLEOTIDE SEQUENCE</scope>
</reference>
<protein>
    <submittedName>
        <fullName evidence="1">Uncharacterized protein</fullName>
    </submittedName>
</protein>
<dbReference type="EMBL" id="LAZR01024767">
    <property type="protein sequence ID" value="KKL74067.1"/>
    <property type="molecule type" value="Genomic_DNA"/>
</dbReference>
<dbReference type="AlphaFoldDB" id="A0A0F9HG45"/>
<gene>
    <name evidence="1" type="ORF">LCGC14_2068590</name>
</gene>
<comment type="caution">
    <text evidence="1">The sequence shown here is derived from an EMBL/GenBank/DDBJ whole genome shotgun (WGS) entry which is preliminary data.</text>
</comment>
<evidence type="ECO:0000313" key="1">
    <source>
        <dbReference type="EMBL" id="KKL74067.1"/>
    </source>
</evidence>
<sequence length="132" mass="14463">MSKKSNGKTRHVKKFMDGRMTPDELHRALGIRGVCGICGGPGAIRIKVLVQLDELTRRQPEYVAQIVATNPDGMFVPTVETKYGKMVKVSDVVACDNCKVDAERSAAKGPSWAIVEIDRGPRKNRPAVQMPS</sequence>
<name>A0A0F9HG45_9ZZZZ</name>
<accession>A0A0F9HG45</accession>